<dbReference type="NCBIfam" id="TIGR00675">
    <property type="entry name" value="dcm"/>
    <property type="match status" value="1"/>
</dbReference>
<dbReference type="AlphaFoldDB" id="A0A0H5RYX9"/>
<dbReference type="GO" id="GO:0003677">
    <property type="term" value="F:DNA binding"/>
    <property type="evidence" value="ECO:0007669"/>
    <property type="project" value="InterPro"/>
</dbReference>
<dbReference type="GO" id="GO:0032259">
    <property type="term" value="P:methylation"/>
    <property type="evidence" value="ECO:0007669"/>
    <property type="project" value="UniProtKB-KW"/>
</dbReference>
<evidence type="ECO:0000313" key="10">
    <source>
        <dbReference type="EMBL" id="CRZ19173.1"/>
    </source>
</evidence>
<dbReference type="Pfam" id="PF00145">
    <property type="entry name" value="DNA_methylase"/>
    <property type="match status" value="1"/>
</dbReference>
<evidence type="ECO:0000256" key="8">
    <source>
        <dbReference type="RuleBase" id="RU000417"/>
    </source>
</evidence>
<dbReference type="Gene3D" id="3.90.120.10">
    <property type="entry name" value="DNA Methylase, subunit A, domain 2"/>
    <property type="match status" value="1"/>
</dbReference>
<feature type="active site" evidence="6">
    <location>
        <position position="198"/>
    </location>
</feature>
<sequence>MDTIEQRHAFYSISDISEKLNISQKTIRRHIASGKLKSTKIGTSYRIANDALEEFINSNLHQNEKLIQYDIFGKEIIIDEKEKTKKKKSINYKNNPNDDVNWVDIIEDWDNPNKSELTFVDLFSGAGGITKGLELAGLNGICGLDWFEAAGKTYRRNFNHPFVEGDIKLESKKKEFYDTVKKQLNGRKLNVVAGGFPCQGFSMAGNRIVEDPRTHYIKIIRDCHNLKPEFVVCENVVGLRSMLQGKVEEMILDDFREAGYEMNVTVLRAADYGVPQKRDRVIFIGNRINKINFHPKPFLTPENYMTTGEAISDLMDLDDKPEFNHVQTKHRPDMAERMLALEEGKSLYKGYSDAWKKCPWNEASCTIKENHGGVNIHPKLPRVLTAREMARIQSFPDDFIFEGPKNKQLVQLGNAVPPLLSKAIGLAIRKSYSS</sequence>
<dbReference type="Pfam" id="PF12728">
    <property type="entry name" value="HTH_17"/>
    <property type="match status" value="1"/>
</dbReference>
<accession>A0A0H5RYX9</accession>
<dbReference type="GO" id="GO:0009307">
    <property type="term" value="P:DNA restriction-modification system"/>
    <property type="evidence" value="ECO:0007669"/>
    <property type="project" value="UniProtKB-KW"/>
</dbReference>
<evidence type="ECO:0000256" key="5">
    <source>
        <dbReference type="ARBA" id="ARBA00047422"/>
    </source>
</evidence>
<comment type="catalytic activity">
    <reaction evidence="5 8">
        <text>a 2'-deoxycytidine in DNA + S-adenosyl-L-methionine = a 5-methyl-2'-deoxycytidine in DNA + S-adenosyl-L-homocysteine + H(+)</text>
        <dbReference type="Rhea" id="RHEA:13681"/>
        <dbReference type="Rhea" id="RHEA-COMP:11369"/>
        <dbReference type="Rhea" id="RHEA-COMP:11370"/>
        <dbReference type="ChEBI" id="CHEBI:15378"/>
        <dbReference type="ChEBI" id="CHEBI:57856"/>
        <dbReference type="ChEBI" id="CHEBI:59789"/>
        <dbReference type="ChEBI" id="CHEBI:85452"/>
        <dbReference type="ChEBI" id="CHEBI:85454"/>
        <dbReference type="EC" id="2.1.1.37"/>
    </reaction>
</comment>
<evidence type="ECO:0000256" key="2">
    <source>
        <dbReference type="ARBA" id="ARBA00022679"/>
    </source>
</evidence>
<dbReference type="InterPro" id="IPR041657">
    <property type="entry name" value="HTH_17"/>
</dbReference>
<dbReference type="PANTHER" id="PTHR10629:SF52">
    <property type="entry name" value="DNA (CYTOSINE-5)-METHYLTRANSFERASE 1"/>
    <property type="match status" value="1"/>
</dbReference>
<protein>
    <recommendedName>
        <fullName evidence="8">Cytosine-specific methyltransferase</fullName>
        <ecNumber evidence="8">2.1.1.37</ecNumber>
    </recommendedName>
</protein>
<evidence type="ECO:0000259" key="9">
    <source>
        <dbReference type="Pfam" id="PF12728"/>
    </source>
</evidence>
<evidence type="ECO:0000256" key="4">
    <source>
        <dbReference type="ARBA" id="ARBA00022747"/>
    </source>
</evidence>
<dbReference type="InterPro" id="IPR018117">
    <property type="entry name" value="C5_DNA_meth_AS"/>
</dbReference>
<dbReference type="EC" id="2.1.1.37" evidence="8"/>
<dbReference type="EMBL" id="LN869918">
    <property type="protein sequence ID" value="CRZ19173.1"/>
    <property type="molecule type" value="Genomic_DNA"/>
</dbReference>
<dbReference type="InterPro" id="IPR029063">
    <property type="entry name" value="SAM-dependent_MTases_sf"/>
</dbReference>
<dbReference type="InterPro" id="IPR010093">
    <property type="entry name" value="SinI_DNA-bd"/>
</dbReference>
<evidence type="ECO:0000256" key="3">
    <source>
        <dbReference type="ARBA" id="ARBA00022691"/>
    </source>
</evidence>
<dbReference type="GO" id="GO:0003886">
    <property type="term" value="F:DNA (cytosine-5-)-methyltransferase activity"/>
    <property type="evidence" value="ECO:0007669"/>
    <property type="project" value="UniProtKB-EC"/>
</dbReference>
<dbReference type="PROSITE" id="PS00094">
    <property type="entry name" value="C5_MTASE_1"/>
    <property type="match status" value="1"/>
</dbReference>
<name>A0A0H5RYX9_9FLAO</name>
<organism evidence="10">
    <name type="scientific">Flavobacterium aquatile</name>
    <dbReference type="NCBI Taxonomy" id="245"/>
    <lineage>
        <taxon>Bacteria</taxon>
        <taxon>Pseudomonadati</taxon>
        <taxon>Bacteroidota</taxon>
        <taxon>Flavobacteriia</taxon>
        <taxon>Flavobacteriales</taxon>
        <taxon>Flavobacteriaceae</taxon>
        <taxon>Flavobacterium</taxon>
    </lineage>
</organism>
<reference evidence="10" key="1">
    <citation type="submission" date="2015-06" db="EMBL/GenBank/DDBJ databases">
        <authorList>
            <person name="Abdurashitov M."/>
        </authorList>
    </citation>
    <scope>NUCLEOTIDE SEQUENCE</scope>
    <source>
        <strain evidence="10">NL3</strain>
    </source>
</reference>
<keyword evidence="1 6" id="KW-0489">Methyltransferase</keyword>
<keyword evidence="4" id="KW-0680">Restriction system</keyword>
<keyword evidence="3 6" id="KW-0949">S-adenosyl-L-methionine</keyword>
<feature type="domain" description="Helix-turn-helix" evidence="9">
    <location>
        <begin position="10"/>
        <end position="59"/>
    </location>
</feature>
<dbReference type="NCBIfam" id="TIGR01764">
    <property type="entry name" value="excise"/>
    <property type="match status" value="1"/>
</dbReference>
<keyword evidence="2 6" id="KW-0808">Transferase</keyword>
<comment type="similarity">
    <text evidence="6 7">Belongs to the class I-like SAM-binding methyltransferase superfamily. C5-methyltransferase family.</text>
</comment>
<evidence type="ECO:0000256" key="7">
    <source>
        <dbReference type="RuleBase" id="RU000416"/>
    </source>
</evidence>
<dbReference type="Gene3D" id="3.40.50.150">
    <property type="entry name" value="Vaccinia Virus protein VP39"/>
    <property type="match status" value="1"/>
</dbReference>
<dbReference type="InterPro" id="IPR001525">
    <property type="entry name" value="C5_MeTfrase"/>
</dbReference>
<gene>
    <name evidence="10" type="primary">fatIM</name>
</gene>
<dbReference type="PROSITE" id="PS51679">
    <property type="entry name" value="SAM_MT_C5"/>
    <property type="match status" value="1"/>
</dbReference>
<dbReference type="SUPFAM" id="SSF53335">
    <property type="entry name" value="S-adenosyl-L-methionine-dependent methyltransferases"/>
    <property type="match status" value="1"/>
</dbReference>
<evidence type="ECO:0000256" key="6">
    <source>
        <dbReference type="PROSITE-ProRule" id="PRU01016"/>
    </source>
</evidence>
<dbReference type="InterPro" id="IPR050390">
    <property type="entry name" value="C5-Methyltransferase"/>
</dbReference>
<evidence type="ECO:0000256" key="1">
    <source>
        <dbReference type="ARBA" id="ARBA00022603"/>
    </source>
</evidence>
<dbReference type="PRINTS" id="PR00105">
    <property type="entry name" value="C5METTRFRASE"/>
</dbReference>
<proteinExistence type="inferred from homology"/>
<dbReference type="PANTHER" id="PTHR10629">
    <property type="entry name" value="CYTOSINE-SPECIFIC METHYLTRANSFERASE"/>
    <property type="match status" value="1"/>
</dbReference>
<dbReference type="GO" id="GO:0044027">
    <property type="term" value="P:negative regulation of gene expression via chromosomal CpG island methylation"/>
    <property type="evidence" value="ECO:0007669"/>
    <property type="project" value="TreeGrafter"/>
</dbReference>
<reference evidence="10" key="2">
    <citation type="submission" date="2015-07" db="EMBL/GenBank/DDBJ databases">
        <title>DNA methyltransferase from Flavobacterium aquatile NL3.</title>
        <authorList>
            <person name="Dedkov V.S."/>
            <person name="Chernukhin V.A."/>
            <person name="Gonchar D.A."/>
            <person name="Abdurashitov M.A."/>
            <person name="Degtyarev S.K."/>
        </authorList>
    </citation>
    <scope>NUCLEOTIDE SEQUENCE</scope>
    <source>
        <strain evidence="10">NL3</strain>
    </source>
</reference>